<dbReference type="SMART" id="SM00969">
    <property type="entry name" value="SOCS_box"/>
    <property type="match status" value="1"/>
</dbReference>
<dbReference type="InterPro" id="IPR036036">
    <property type="entry name" value="SOCS_box-like_dom_sf"/>
</dbReference>
<feature type="repeat" description="ANK" evidence="3">
    <location>
        <begin position="240"/>
        <end position="272"/>
    </location>
</feature>
<dbReference type="SUPFAM" id="SSF158235">
    <property type="entry name" value="SOCS box-like"/>
    <property type="match status" value="1"/>
</dbReference>
<dbReference type="EMBL" id="CAXITT010000282">
    <property type="protein sequence ID" value="CAL1538052.1"/>
    <property type="molecule type" value="Genomic_DNA"/>
</dbReference>
<protein>
    <recommendedName>
        <fullName evidence="5">SOCS box domain-containing protein</fullName>
    </recommendedName>
</protein>
<proteinExistence type="predicted"/>
<dbReference type="SUPFAM" id="SSF48403">
    <property type="entry name" value="Ankyrin repeat"/>
    <property type="match status" value="1"/>
</dbReference>
<dbReference type="PANTHER" id="PTHR24171">
    <property type="entry name" value="ANKYRIN REPEAT DOMAIN-CONTAINING PROTEIN 39-RELATED"/>
    <property type="match status" value="1"/>
</dbReference>
<dbReference type="Proteomes" id="UP001497497">
    <property type="component" value="Unassembled WGS sequence"/>
</dbReference>
<accession>A0AAV2HWM6</accession>
<dbReference type="Pfam" id="PF07525">
    <property type="entry name" value="SOCS_box"/>
    <property type="match status" value="1"/>
</dbReference>
<gene>
    <name evidence="6" type="ORF">GSLYS_00011873001</name>
</gene>
<reference evidence="6 7" key="1">
    <citation type="submission" date="2024-04" db="EMBL/GenBank/DDBJ databases">
        <authorList>
            <consortium name="Genoscope - CEA"/>
            <person name="William W."/>
        </authorList>
    </citation>
    <scope>NUCLEOTIDE SEQUENCE [LARGE SCALE GENOMIC DNA]</scope>
</reference>
<dbReference type="PROSITE" id="PS50088">
    <property type="entry name" value="ANK_REPEAT"/>
    <property type="match status" value="2"/>
</dbReference>
<evidence type="ECO:0000313" key="6">
    <source>
        <dbReference type="EMBL" id="CAL1538052.1"/>
    </source>
</evidence>
<dbReference type="Gene3D" id="1.25.40.20">
    <property type="entry name" value="Ankyrin repeat-containing domain"/>
    <property type="match status" value="1"/>
</dbReference>
<evidence type="ECO:0000256" key="3">
    <source>
        <dbReference type="PROSITE-ProRule" id="PRU00023"/>
    </source>
</evidence>
<evidence type="ECO:0000256" key="2">
    <source>
        <dbReference type="ARBA" id="ARBA00023043"/>
    </source>
</evidence>
<dbReference type="AlphaFoldDB" id="A0AAV2HWM6"/>
<dbReference type="InterPro" id="IPR001496">
    <property type="entry name" value="SOCS_box"/>
</dbReference>
<dbReference type="CDD" id="cd03716">
    <property type="entry name" value="SOCS_ASB_like"/>
    <property type="match status" value="1"/>
</dbReference>
<feature type="repeat" description="ANK" evidence="3">
    <location>
        <begin position="206"/>
        <end position="238"/>
    </location>
</feature>
<feature type="compositionally biased region" description="Basic residues" evidence="4">
    <location>
        <begin position="333"/>
        <end position="344"/>
    </location>
</feature>
<dbReference type="PROSITE" id="PS50225">
    <property type="entry name" value="SOCS"/>
    <property type="match status" value="1"/>
</dbReference>
<evidence type="ECO:0000259" key="5">
    <source>
        <dbReference type="PROSITE" id="PS50225"/>
    </source>
</evidence>
<comment type="caution">
    <text evidence="6">The sequence shown here is derived from an EMBL/GenBank/DDBJ whole genome shotgun (WGS) entry which is preliminary data.</text>
</comment>
<keyword evidence="2 3" id="KW-0040">ANK repeat</keyword>
<sequence length="449" mass="48445">MEQIEVLSRPSGSHVAMDAGLDLIALSRLLRISLTGNGRSRETISGADSNWGVAEKGMGTELFDLETLPSGHTITDTGATASFDIHPETDLPGTEPGSVHTIAAASREAVRNGAVNVIASLLPLVKKLIATNDSVTGAGDYMDELVAEAIDRRQCAVLRLLLNNGADPGGAYRNKSHLIRAVTADDPELTKDLLHFGADVNVHEVNSKTALHVASAHSSRDVMELLVDQGCRLEARDGIQGSTPLHVACTYCNRDAVLVLVEKGAEFNAVSDFGDTPLAKLLGPVTKAKDFHSEARLRLAEELVGLEFVLPPRSISKRISSDRPVMNVTNVRTNKKSSSKKGRKQEKYKAPNDSQPPLPEPLQHSDTDTTVGSCSYPTKRENMHRIFDRLLKNVSGSLSLKQLCRLTILHALGHVPLKSSVPTLGLPNIVQNYIISGEKAVEARMFIEA</sequence>
<feature type="region of interest" description="Disordered" evidence="4">
    <location>
        <begin position="326"/>
        <end position="374"/>
    </location>
</feature>
<dbReference type="GO" id="GO:0035556">
    <property type="term" value="P:intracellular signal transduction"/>
    <property type="evidence" value="ECO:0007669"/>
    <property type="project" value="InterPro"/>
</dbReference>
<organism evidence="6 7">
    <name type="scientific">Lymnaea stagnalis</name>
    <name type="common">Great pond snail</name>
    <name type="synonym">Helix stagnalis</name>
    <dbReference type="NCBI Taxonomy" id="6523"/>
    <lineage>
        <taxon>Eukaryota</taxon>
        <taxon>Metazoa</taxon>
        <taxon>Spiralia</taxon>
        <taxon>Lophotrochozoa</taxon>
        <taxon>Mollusca</taxon>
        <taxon>Gastropoda</taxon>
        <taxon>Heterobranchia</taxon>
        <taxon>Euthyneura</taxon>
        <taxon>Panpulmonata</taxon>
        <taxon>Hygrophila</taxon>
        <taxon>Lymnaeoidea</taxon>
        <taxon>Lymnaeidae</taxon>
        <taxon>Lymnaea</taxon>
    </lineage>
</organism>
<keyword evidence="1" id="KW-0677">Repeat</keyword>
<evidence type="ECO:0000313" key="7">
    <source>
        <dbReference type="Proteomes" id="UP001497497"/>
    </source>
</evidence>
<name>A0AAV2HWM6_LYMST</name>
<dbReference type="InterPro" id="IPR002110">
    <property type="entry name" value="Ankyrin_rpt"/>
</dbReference>
<dbReference type="SMART" id="SM00248">
    <property type="entry name" value="ANK"/>
    <property type="match status" value="4"/>
</dbReference>
<feature type="domain" description="SOCS box" evidence="5">
    <location>
        <begin position="386"/>
        <end position="434"/>
    </location>
</feature>
<dbReference type="InterPro" id="IPR036770">
    <property type="entry name" value="Ankyrin_rpt-contain_sf"/>
</dbReference>
<dbReference type="Pfam" id="PF12796">
    <property type="entry name" value="Ank_2"/>
    <property type="match status" value="1"/>
</dbReference>
<evidence type="ECO:0000256" key="1">
    <source>
        <dbReference type="ARBA" id="ARBA00022737"/>
    </source>
</evidence>
<evidence type="ECO:0000256" key="4">
    <source>
        <dbReference type="SAM" id="MobiDB-lite"/>
    </source>
</evidence>
<dbReference type="PROSITE" id="PS50297">
    <property type="entry name" value="ANK_REP_REGION"/>
    <property type="match status" value="2"/>
</dbReference>
<keyword evidence="7" id="KW-1185">Reference proteome</keyword>